<evidence type="ECO:0000313" key="3">
    <source>
        <dbReference type="EMBL" id="TFF40866.1"/>
    </source>
</evidence>
<dbReference type="GO" id="GO:0008713">
    <property type="term" value="F:ADP-heptose-lipopolysaccharide heptosyltransferase activity"/>
    <property type="evidence" value="ECO:0007669"/>
    <property type="project" value="TreeGrafter"/>
</dbReference>
<dbReference type="GO" id="GO:0009244">
    <property type="term" value="P:lipopolysaccharide core region biosynthetic process"/>
    <property type="evidence" value="ECO:0007669"/>
    <property type="project" value="TreeGrafter"/>
</dbReference>
<gene>
    <name evidence="3" type="ORF">E2R66_01435</name>
</gene>
<protein>
    <recommendedName>
        <fullName evidence="5">Glycosyltransferase family 9 protein</fullName>
    </recommendedName>
</protein>
<dbReference type="SUPFAM" id="SSF53756">
    <property type="entry name" value="UDP-Glycosyltransferase/glycogen phosphorylase"/>
    <property type="match status" value="1"/>
</dbReference>
<keyword evidence="1" id="KW-0328">Glycosyltransferase</keyword>
<dbReference type="PANTHER" id="PTHR30160">
    <property type="entry name" value="TETRAACYLDISACCHARIDE 4'-KINASE-RELATED"/>
    <property type="match status" value="1"/>
</dbReference>
<organism evidence="3 4">
    <name type="scientific">Mucilaginibacter psychrotolerans</name>
    <dbReference type="NCBI Taxonomy" id="1524096"/>
    <lineage>
        <taxon>Bacteria</taxon>
        <taxon>Pseudomonadati</taxon>
        <taxon>Bacteroidota</taxon>
        <taxon>Sphingobacteriia</taxon>
        <taxon>Sphingobacteriales</taxon>
        <taxon>Sphingobacteriaceae</taxon>
        <taxon>Mucilaginibacter</taxon>
    </lineage>
</organism>
<keyword evidence="4" id="KW-1185">Reference proteome</keyword>
<dbReference type="EMBL" id="SOZE01000001">
    <property type="protein sequence ID" value="TFF40866.1"/>
    <property type="molecule type" value="Genomic_DNA"/>
</dbReference>
<sequence length="311" mass="35104">MISSIKTILSTLKKLFRFGVPAYVLSFGESLGDNLLLTILAKEIHKKHQKKTWIKCDYPQLYQHNPFVAVIPYDTLLSTTLLNLIGAKIIPLKYTYYDPVTDQNKIPEKHIVLKMADMIGLNGAIENKPDFYLTAEESKKGMISKKQIAIAVSNTSAKTPVKNKEWIDERYQEIVDRFRAEYDFVQIGAHNDYPLNNVTDLRGKTTLRESAAILKNSVLLIAYAGFTMHLARAVDCRSVIVYGGRETPAQTGYNSFCNIYSAVHCSPCWLNNLCGYGRMCMTQISTDMAISEILKELENSSKPVPVDILYN</sequence>
<comment type="caution">
    <text evidence="3">The sequence shown here is derived from an EMBL/GenBank/DDBJ whole genome shotgun (WGS) entry which is preliminary data.</text>
</comment>
<dbReference type="Gene3D" id="3.40.50.2000">
    <property type="entry name" value="Glycogen Phosphorylase B"/>
    <property type="match status" value="1"/>
</dbReference>
<dbReference type="AlphaFoldDB" id="A0A4Y8SR95"/>
<dbReference type="InterPro" id="IPR002201">
    <property type="entry name" value="Glyco_trans_9"/>
</dbReference>
<evidence type="ECO:0000313" key="4">
    <source>
        <dbReference type="Proteomes" id="UP000297540"/>
    </source>
</evidence>
<name>A0A4Y8SR95_9SPHI</name>
<proteinExistence type="predicted"/>
<dbReference type="Pfam" id="PF01075">
    <property type="entry name" value="Glyco_transf_9"/>
    <property type="match status" value="1"/>
</dbReference>
<evidence type="ECO:0000256" key="2">
    <source>
        <dbReference type="ARBA" id="ARBA00022679"/>
    </source>
</evidence>
<evidence type="ECO:0000256" key="1">
    <source>
        <dbReference type="ARBA" id="ARBA00022676"/>
    </source>
</evidence>
<keyword evidence="2" id="KW-0808">Transferase</keyword>
<dbReference type="InterPro" id="IPR051199">
    <property type="entry name" value="LPS_LOS_Heptosyltrfase"/>
</dbReference>
<dbReference type="Proteomes" id="UP000297540">
    <property type="component" value="Unassembled WGS sequence"/>
</dbReference>
<accession>A0A4Y8SR95</accession>
<evidence type="ECO:0008006" key="5">
    <source>
        <dbReference type="Google" id="ProtNLM"/>
    </source>
</evidence>
<reference evidence="3 4" key="1">
    <citation type="journal article" date="2017" name="Int. J. Syst. Evol. Microbiol.">
        <title>Mucilaginibacterpsychrotolerans sp. nov., isolated from peatlands.</title>
        <authorList>
            <person name="Deng Y."/>
            <person name="Shen L."/>
            <person name="Xu B."/>
            <person name="Liu Y."/>
            <person name="Gu Z."/>
            <person name="Liu H."/>
            <person name="Zhou Y."/>
        </authorList>
    </citation>
    <scope>NUCLEOTIDE SEQUENCE [LARGE SCALE GENOMIC DNA]</scope>
    <source>
        <strain evidence="3 4">NH7-4</strain>
    </source>
</reference>
<dbReference type="GO" id="GO:0005829">
    <property type="term" value="C:cytosol"/>
    <property type="evidence" value="ECO:0007669"/>
    <property type="project" value="TreeGrafter"/>
</dbReference>